<proteinExistence type="predicted"/>
<gene>
    <name evidence="5" type="ORF">HLH17_17780</name>
</gene>
<dbReference type="Gene3D" id="1.10.10.10">
    <property type="entry name" value="Winged helix-like DNA-binding domain superfamily/Winged helix DNA-binding domain"/>
    <property type="match status" value="1"/>
</dbReference>
<keyword evidence="2" id="KW-0238">DNA-binding</keyword>
<keyword evidence="1" id="KW-0805">Transcription regulation</keyword>
<dbReference type="SUPFAM" id="SSF46894">
    <property type="entry name" value="C-terminal effector domain of the bipartite response regulators"/>
    <property type="match status" value="1"/>
</dbReference>
<dbReference type="AlphaFoldDB" id="A0A7Y2RII2"/>
<dbReference type="PRINTS" id="PR00038">
    <property type="entry name" value="HTHLUXR"/>
</dbReference>
<dbReference type="InterPro" id="IPR036388">
    <property type="entry name" value="WH-like_DNA-bd_sf"/>
</dbReference>
<evidence type="ECO:0000256" key="2">
    <source>
        <dbReference type="ARBA" id="ARBA00023125"/>
    </source>
</evidence>
<dbReference type="PROSITE" id="PS50043">
    <property type="entry name" value="HTH_LUXR_2"/>
    <property type="match status" value="1"/>
</dbReference>
<dbReference type="GO" id="GO:0006355">
    <property type="term" value="P:regulation of DNA-templated transcription"/>
    <property type="evidence" value="ECO:0007669"/>
    <property type="project" value="InterPro"/>
</dbReference>
<keyword evidence="3" id="KW-0804">Transcription</keyword>
<dbReference type="SMART" id="SM00421">
    <property type="entry name" value="HTH_LUXR"/>
    <property type="match status" value="1"/>
</dbReference>
<evidence type="ECO:0000259" key="4">
    <source>
        <dbReference type="PROSITE" id="PS50043"/>
    </source>
</evidence>
<dbReference type="PANTHER" id="PTHR44688">
    <property type="entry name" value="DNA-BINDING TRANSCRIPTIONAL ACTIVATOR DEVR_DOSR"/>
    <property type="match status" value="1"/>
</dbReference>
<reference evidence="5 6" key="1">
    <citation type="submission" date="2020-04" db="EMBL/GenBank/DDBJ databases">
        <title>Acinetobacter Taxon 24.</title>
        <authorList>
            <person name="Nemec A."/>
            <person name="Radolfova-Krizova L."/>
            <person name="Higgins P.G."/>
            <person name="Spanelova P."/>
        </authorList>
    </citation>
    <scope>NUCLEOTIDE SEQUENCE [LARGE SCALE GENOMIC DNA]</scope>
    <source>
        <strain evidence="5 6">ANC 5380</strain>
    </source>
</reference>
<organism evidence="5 6">
    <name type="scientific">Acinetobacter terrae</name>
    <dbReference type="NCBI Taxonomy" id="2731247"/>
    <lineage>
        <taxon>Bacteria</taxon>
        <taxon>Pseudomonadati</taxon>
        <taxon>Pseudomonadota</taxon>
        <taxon>Gammaproteobacteria</taxon>
        <taxon>Moraxellales</taxon>
        <taxon>Moraxellaceae</taxon>
        <taxon>Acinetobacter</taxon>
        <taxon>Acinetobacter Taxon 24</taxon>
    </lineage>
</organism>
<evidence type="ECO:0000313" key="6">
    <source>
        <dbReference type="Proteomes" id="UP000569202"/>
    </source>
</evidence>
<dbReference type="RefSeq" id="WP_171528564.1">
    <property type="nucleotide sequence ID" value="NZ_JABERL010000086.1"/>
</dbReference>
<dbReference type="PANTHER" id="PTHR44688:SF16">
    <property type="entry name" value="DNA-BINDING TRANSCRIPTIONAL ACTIVATOR DEVR_DOSR"/>
    <property type="match status" value="1"/>
</dbReference>
<feature type="domain" description="HTH luxR-type" evidence="4">
    <location>
        <begin position="157"/>
        <end position="222"/>
    </location>
</feature>
<name>A0A7Y2RII2_9GAMM</name>
<dbReference type="CDD" id="cd06170">
    <property type="entry name" value="LuxR_C_like"/>
    <property type="match status" value="1"/>
</dbReference>
<accession>A0A7Y2RII2</accession>
<sequence length="222" mass="25875">MLKENLIIENSLLLAKNYLDAEGAMFYWIDEDQRKAQIHHNIEAPKEFIHKYHHHFQDCDPLNVDYFLKSHDNMNYLNSIPDTTLDIHRYKTFTADLNINEIFEVVFWENDHAFAGIAITNPNEEKKKDLTSNQALYNILKTNIFNIEGIKNKVIANYLDQAALTYREKQLCFLILKGYANQDISEQMGISVGTVKINTNRIFEKLDVPNRLALTVLLNQLI</sequence>
<dbReference type="GO" id="GO:0003677">
    <property type="term" value="F:DNA binding"/>
    <property type="evidence" value="ECO:0007669"/>
    <property type="project" value="UniProtKB-KW"/>
</dbReference>
<protein>
    <submittedName>
        <fullName evidence="5">Helix-turn-helix transcriptional regulator</fullName>
    </submittedName>
</protein>
<dbReference type="PROSITE" id="PS00622">
    <property type="entry name" value="HTH_LUXR_1"/>
    <property type="match status" value="1"/>
</dbReference>
<comment type="caution">
    <text evidence="5">The sequence shown here is derived from an EMBL/GenBank/DDBJ whole genome shotgun (WGS) entry which is preliminary data.</text>
</comment>
<evidence type="ECO:0000256" key="1">
    <source>
        <dbReference type="ARBA" id="ARBA00023015"/>
    </source>
</evidence>
<dbReference type="InterPro" id="IPR016032">
    <property type="entry name" value="Sig_transdc_resp-reg_C-effctor"/>
</dbReference>
<dbReference type="Proteomes" id="UP000569202">
    <property type="component" value="Unassembled WGS sequence"/>
</dbReference>
<dbReference type="EMBL" id="JABERL010000086">
    <property type="protein sequence ID" value="NNH79442.1"/>
    <property type="molecule type" value="Genomic_DNA"/>
</dbReference>
<evidence type="ECO:0000256" key="3">
    <source>
        <dbReference type="ARBA" id="ARBA00023163"/>
    </source>
</evidence>
<dbReference type="InterPro" id="IPR000792">
    <property type="entry name" value="Tscrpt_reg_LuxR_C"/>
</dbReference>
<dbReference type="Pfam" id="PF00196">
    <property type="entry name" value="GerE"/>
    <property type="match status" value="1"/>
</dbReference>
<evidence type="ECO:0000313" key="5">
    <source>
        <dbReference type="EMBL" id="NNH79442.1"/>
    </source>
</evidence>